<dbReference type="Proteomes" id="UP000632740">
    <property type="component" value="Unassembled WGS sequence"/>
</dbReference>
<dbReference type="InterPro" id="IPR011032">
    <property type="entry name" value="GroES-like_sf"/>
</dbReference>
<dbReference type="PANTHER" id="PTHR44154">
    <property type="entry name" value="QUINONE OXIDOREDUCTASE"/>
    <property type="match status" value="1"/>
</dbReference>
<accession>A0A919PA14</accession>
<dbReference type="Gene3D" id="3.40.50.720">
    <property type="entry name" value="NAD(P)-binding Rossmann-like Domain"/>
    <property type="match status" value="1"/>
</dbReference>
<dbReference type="PANTHER" id="PTHR44154:SF1">
    <property type="entry name" value="QUINONE OXIDOREDUCTASE"/>
    <property type="match status" value="1"/>
</dbReference>
<dbReference type="SUPFAM" id="SSF50129">
    <property type="entry name" value="GroES-like"/>
    <property type="match status" value="1"/>
</dbReference>
<gene>
    <name evidence="3" type="ORF">Cch01nite_43480</name>
</gene>
<keyword evidence="4" id="KW-1185">Reference proteome</keyword>
<dbReference type="InterPro" id="IPR036291">
    <property type="entry name" value="NAD(P)-bd_dom_sf"/>
</dbReference>
<evidence type="ECO:0000313" key="4">
    <source>
        <dbReference type="Proteomes" id="UP000632740"/>
    </source>
</evidence>
<dbReference type="InterPro" id="IPR051603">
    <property type="entry name" value="Zinc-ADH_QOR/CCCR"/>
</dbReference>
<dbReference type="AlphaFoldDB" id="A0A919PA14"/>
<evidence type="ECO:0000259" key="2">
    <source>
        <dbReference type="SMART" id="SM00829"/>
    </source>
</evidence>
<dbReference type="GO" id="GO:0016491">
    <property type="term" value="F:oxidoreductase activity"/>
    <property type="evidence" value="ECO:0007669"/>
    <property type="project" value="InterPro"/>
</dbReference>
<dbReference type="InterPro" id="IPR020843">
    <property type="entry name" value="ER"/>
</dbReference>
<comment type="caution">
    <text evidence="3">The sequence shown here is derived from an EMBL/GenBank/DDBJ whole genome shotgun (WGS) entry which is preliminary data.</text>
</comment>
<dbReference type="Pfam" id="PF08240">
    <property type="entry name" value="ADH_N"/>
    <property type="match status" value="1"/>
</dbReference>
<dbReference type="EMBL" id="BONK01000021">
    <property type="protein sequence ID" value="GIG23624.1"/>
    <property type="molecule type" value="Genomic_DNA"/>
</dbReference>
<keyword evidence="1" id="KW-0521">NADP</keyword>
<evidence type="ECO:0000313" key="3">
    <source>
        <dbReference type="EMBL" id="GIG23624.1"/>
    </source>
</evidence>
<dbReference type="InterPro" id="IPR013154">
    <property type="entry name" value="ADH-like_N"/>
</dbReference>
<feature type="domain" description="Enoyl reductase (ER)" evidence="2">
    <location>
        <begin position="7"/>
        <end position="315"/>
    </location>
</feature>
<organism evidence="3 4">
    <name type="scientific">Cellulomonas chitinilytica</name>
    <dbReference type="NCBI Taxonomy" id="398759"/>
    <lineage>
        <taxon>Bacteria</taxon>
        <taxon>Bacillati</taxon>
        <taxon>Actinomycetota</taxon>
        <taxon>Actinomycetes</taxon>
        <taxon>Micrococcales</taxon>
        <taxon>Cellulomonadaceae</taxon>
        <taxon>Cellulomonas</taxon>
    </lineage>
</organism>
<proteinExistence type="predicted"/>
<name>A0A919PA14_9CELL</name>
<reference evidence="3" key="1">
    <citation type="submission" date="2021-01" db="EMBL/GenBank/DDBJ databases">
        <title>Whole genome shotgun sequence of Cellulomonas chitinilytica NBRC 110799.</title>
        <authorList>
            <person name="Komaki H."/>
            <person name="Tamura T."/>
        </authorList>
    </citation>
    <scope>NUCLEOTIDE SEQUENCE</scope>
    <source>
        <strain evidence="3">NBRC 110799</strain>
    </source>
</reference>
<dbReference type="Gene3D" id="3.90.180.10">
    <property type="entry name" value="Medium-chain alcohol dehydrogenases, catalytic domain"/>
    <property type="match status" value="1"/>
</dbReference>
<dbReference type="SUPFAM" id="SSF51735">
    <property type="entry name" value="NAD(P)-binding Rossmann-fold domains"/>
    <property type="match status" value="1"/>
</dbReference>
<protein>
    <submittedName>
        <fullName evidence="3">Oxidoreductase</fullName>
    </submittedName>
</protein>
<sequence>MVIQQFGDPSGLQVVELPEPCPAAGQVVIGTEAIGVGGVDAMIRRGTLGRSGSSTGVVPGSEVAGTVTRVGDGVDRAWVGRRVWAFTGVGGAYAERAVAAVADVVALPDGLSSVEAVTLGSAVPVAHFALAHGRFAPGDSVLVRGAAGSIGIAAVQLAVRGGAGAVAVTTSSQRRGSRLRELGATHVLDRAGDGDATAPPSFDVVVDVVGGPDLPSFLDRLAPNGRLVSVGMVAGFPPADFGVRLLETFQQSRSFATFSLSTVPVADRDRVRSESFTAAAGGGLSAVVDDVLPLDSAAEAHHRMDAGDVFGRIVLTPR</sequence>
<dbReference type="Pfam" id="PF13602">
    <property type="entry name" value="ADH_zinc_N_2"/>
    <property type="match status" value="1"/>
</dbReference>
<evidence type="ECO:0000256" key="1">
    <source>
        <dbReference type="ARBA" id="ARBA00022857"/>
    </source>
</evidence>
<dbReference type="SMART" id="SM00829">
    <property type="entry name" value="PKS_ER"/>
    <property type="match status" value="1"/>
</dbReference>